<dbReference type="EMBL" id="JAAMOX010000002">
    <property type="protein sequence ID" value="NIH54754.1"/>
    <property type="molecule type" value="Genomic_DNA"/>
</dbReference>
<gene>
    <name evidence="1" type="ORF">FHX76_002650</name>
</gene>
<evidence type="ECO:0000313" key="2">
    <source>
        <dbReference type="Proteomes" id="UP000541033"/>
    </source>
</evidence>
<protein>
    <submittedName>
        <fullName evidence="1">Metal-responsive CopG/Arc/MetJ family transcriptional regulator</fullName>
    </submittedName>
</protein>
<dbReference type="InterPro" id="IPR013321">
    <property type="entry name" value="Arc_rbn_hlx_hlx"/>
</dbReference>
<proteinExistence type="predicted"/>
<reference evidence="1 2" key="1">
    <citation type="submission" date="2020-02" db="EMBL/GenBank/DDBJ databases">
        <title>Sequencing the genomes of 1000 actinobacteria strains.</title>
        <authorList>
            <person name="Klenk H.-P."/>
        </authorList>
    </citation>
    <scope>NUCLEOTIDE SEQUENCE [LARGE SCALE GENOMIC DNA]</scope>
    <source>
        <strain evidence="1 2">DSM 27960</strain>
    </source>
</reference>
<dbReference type="AlphaFoldDB" id="A0A7X5R350"/>
<accession>A0A7X5R350</accession>
<dbReference type="Proteomes" id="UP000541033">
    <property type="component" value="Unassembled WGS sequence"/>
</dbReference>
<dbReference type="Gene3D" id="1.10.1220.10">
    <property type="entry name" value="Met repressor-like"/>
    <property type="match status" value="1"/>
</dbReference>
<comment type="caution">
    <text evidence="1">The sequence shown here is derived from an EMBL/GenBank/DDBJ whole genome shotgun (WGS) entry which is preliminary data.</text>
</comment>
<dbReference type="RefSeq" id="WP_167151283.1">
    <property type="nucleotide sequence ID" value="NZ_JAAMOX010000002.1"/>
</dbReference>
<name>A0A7X5R350_9MICO</name>
<organism evidence="1 2">
    <name type="scientific">Lysinibacter cavernae</name>
    <dbReference type="NCBI Taxonomy" id="1640652"/>
    <lineage>
        <taxon>Bacteria</taxon>
        <taxon>Bacillati</taxon>
        <taxon>Actinomycetota</taxon>
        <taxon>Actinomycetes</taxon>
        <taxon>Micrococcales</taxon>
        <taxon>Microbacteriaceae</taxon>
        <taxon>Lysinibacter</taxon>
    </lineage>
</organism>
<keyword evidence="2" id="KW-1185">Reference proteome</keyword>
<dbReference type="GO" id="GO:0006355">
    <property type="term" value="P:regulation of DNA-templated transcription"/>
    <property type="evidence" value="ECO:0007669"/>
    <property type="project" value="InterPro"/>
</dbReference>
<sequence length="84" mass="9652">MKTAISVPDNTFEAVEKQARLLNMNRSEFFSVAAQRYLDELNREQLTNEMNAAIERTGGEQSAEIRRSEETIPAFAELLTDEQW</sequence>
<evidence type="ECO:0000313" key="1">
    <source>
        <dbReference type="EMBL" id="NIH54754.1"/>
    </source>
</evidence>